<evidence type="ECO:0000256" key="2">
    <source>
        <dbReference type="ARBA" id="ARBA00022857"/>
    </source>
</evidence>
<reference evidence="5" key="1">
    <citation type="submission" date="2022-12" db="EMBL/GenBank/DDBJ databases">
        <authorList>
            <person name="Petersen C."/>
        </authorList>
    </citation>
    <scope>NUCLEOTIDE SEQUENCE</scope>
    <source>
        <strain evidence="5">IBT 21472</strain>
    </source>
</reference>
<dbReference type="InterPro" id="IPR036291">
    <property type="entry name" value="NAD(P)-bd_dom_sf"/>
</dbReference>
<comment type="similarity">
    <text evidence="1">Belongs to the NmrA-type oxidoreductase family. Isoflavone reductase subfamily.</text>
</comment>
<dbReference type="PANTHER" id="PTHR47706">
    <property type="entry name" value="NMRA-LIKE FAMILY PROTEIN"/>
    <property type="match status" value="1"/>
</dbReference>
<dbReference type="EMBL" id="JAPZBO010000003">
    <property type="protein sequence ID" value="KAJ5321380.1"/>
    <property type="molecule type" value="Genomic_DNA"/>
</dbReference>
<evidence type="ECO:0000256" key="1">
    <source>
        <dbReference type="ARBA" id="ARBA00005725"/>
    </source>
</evidence>
<evidence type="ECO:0000313" key="6">
    <source>
        <dbReference type="Proteomes" id="UP001147746"/>
    </source>
</evidence>
<dbReference type="AlphaFoldDB" id="A0A9W9Q0J2"/>
<dbReference type="SUPFAM" id="SSF51735">
    <property type="entry name" value="NAD(P)-binding Rossmann-fold domains"/>
    <property type="match status" value="1"/>
</dbReference>
<keyword evidence="2" id="KW-0521">NADP</keyword>
<proteinExistence type="inferred from homology"/>
<dbReference type="InterPro" id="IPR016040">
    <property type="entry name" value="NAD(P)-bd_dom"/>
</dbReference>
<dbReference type="Proteomes" id="UP001147746">
    <property type="component" value="Unassembled WGS sequence"/>
</dbReference>
<dbReference type="PANTHER" id="PTHR47706:SF7">
    <property type="entry name" value="CIPA-LIKE, PUTATIVE (AFU_ORTHOLOGUE AFUA_1G01630)-RELATED"/>
    <property type="match status" value="1"/>
</dbReference>
<reference evidence="5" key="2">
    <citation type="journal article" date="2023" name="IMA Fungus">
        <title>Comparative genomic study of the Penicillium genus elucidates a diverse pangenome and 15 lateral gene transfer events.</title>
        <authorList>
            <person name="Petersen C."/>
            <person name="Sorensen T."/>
            <person name="Nielsen M.R."/>
            <person name="Sondergaard T.E."/>
            <person name="Sorensen J.L."/>
            <person name="Fitzpatrick D.A."/>
            <person name="Frisvad J.C."/>
            <person name="Nielsen K.L."/>
        </authorList>
    </citation>
    <scope>NUCLEOTIDE SEQUENCE</scope>
    <source>
        <strain evidence="5">IBT 21472</strain>
    </source>
</reference>
<dbReference type="InterPro" id="IPR051609">
    <property type="entry name" value="NmrA/Isoflavone_reductase-like"/>
</dbReference>
<keyword evidence="6" id="KW-1185">Reference proteome</keyword>
<comment type="caution">
    <text evidence="5">The sequence shown here is derived from an EMBL/GenBank/DDBJ whole genome shotgun (WGS) entry which is preliminary data.</text>
</comment>
<accession>A0A9W9Q0J2</accession>
<sequence length="340" mass="37961">MMKKYAKDQPHGFSNRISRVAIVGAGGTMGRHLAEALLKTGRHVLTAITRPSSTNILPEGMHVARVDYGGDDDVALIEAMQGQQVLIITMAVTAPRGTINKLIQAASKAGVPYVLPNWFGHDNANNSLCDDSMLSPGRDSILAEMNAFQNTSYIFLVCNFWYEFSLGGGSDRFGFDFKTRSFIQFDNGNVPFNTSTWPQCGRAIANLLSLKEIPDHEADSSPTLSQFTNSSVYISSFRVNQLDMFESVKRVTGTTDKDWTITNESAEQRWREAHAAVQQGNFREFPRQLYSRMFFPTADGDYQSRRELHNKSLDLPVESLDEYTAIAIKMAENDEIVGHH</sequence>
<dbReference type="OrthoDB" id="9974981at2759"/>
<name>A0A9W9Q0J2_9EURO</name>
<evidence type="ECO:0000259" key="4">
    <source>
        <dbReference type="Pfam" id="PF13460"/>
    </source>
</evidence>
<evidence type="ECO:0000256" key="3">
    <source>
        <dbReference type="ARBA" id="ARBA00023002"/>
    </source>
</evidence>
<protein>
    <submittedName>
        <fullName evidence="5">NAD(P)-binding protein</fullName>
    </submittedName>
</protein>
<keyword evidence="3" id="KW-0560">Oxidoreductase</keyword>
<dbReference type="Gene3D" id="3.40.50.720">
    <property type="entry name" value="NAD(P)-binding Rossmann-like Domain"/>
    <property type="match status" value="1"/>
</dbReference>
<dbReference type="Pfam" id="PF13460">
    <property type="entry name" value="NAD_binding_10"/>
    <property type="match status" value="1"/>
</dbReference>
<dbReference type="GO" id="GO:0016491">
    <property type="term" value="F:oxidoreductase activity"/>
    <property type="evidence" value="ECO:0007669"/>
    <property type="project" value="UniProtKB-KW"/>
</dbReference>
<evidence type="ECO:0000313" key="5">
    <source>
        <dbReference type="EMBL" id="KAJ5321380.1"/>
    </source>
</evidence>
<feature type="domain" description="NAD(P)-binding" evidence="4">
    <location>
        <begin position="24"/>
        <end position="112"/>
    </location>
</feature>
<gene>
    <name evidence="5" type="ORF">N7476_004382</name>
</gene>
<organism evidence="5 6">
    <name type="scientific">Penicillium atrosanguineum</name>
    <dbReference type="NCBI Taxonomy" id="1132637"/>
    <lineage>
        <taxon>Eukaryota</taxon>
        <taxon>Fungi</taxon>
        <taxon>Dikarya</taxon>
        <taxon>Ascomycota</taxon>
        <taxon>Pezizomycotina</taxon>
        <taxon>Eurotiomycetes</taxon>
        <taxon>Eurotiomycetidae</taxon>
        <taxon>Eurotiales</taxon>
        <taxon>Aspergillaceae</taxon>
        <taxon>Penicillium</taxon>
    </lineage>
</organism>